<proteinExistence type="predicted"/>
<dbReference type="Gene3D" id="1.25.40.20">
    <property type="entry name" value="Ankyrin repeat-containing domain"/>
    <property type="match status" value="1"/>
</dbReference>
<dbReference type="Proteomes" id="UP000234323">
    <property type="component" value="Unassembled WGS sequence"/>
</dbReference>
<dbReference type="VEuPathDB" id="FungiDB:FUN_015823"/>
<evidence type="ECO:0000313" key="2">
    <source>
        <dbReference type="EMBL" id="PKY46594.1"/>
    </source>
</evidence>
<dbReference type="EMBL" id="LLXI01000465">
    <property type="protein sequence ID" value="PKY46594.1"/>
    <property type="molecule type" value="Genomic_DNA"/>
</dbReference>
<reference evidence="2 3" key="1">
    <citation type="submission" date="2015-10" db="EMBL/GenBank/DDBJ databases">
        <title>Genome analyses suggest a sexual origin of heterokaryosis in a supposedly ancient asexual fungus.</title>
        <authorList>
            <person name="Ropars J."/>
            <person name="Sedzielewska K."/>
            <person name="Noel J."/>
            <person name="Charron P."/>
            <person name="Farinelli L."/>
            <person name="Marton T."/>
            <person name="Kruger M."/>
            <person name="Pelin A."/>
            <person name="Brachmann A."/>
            <person name="Corradi N."/>
        </authorList>
    </citation>
    <scope>NUCLEOTIDE SEQUENCE [LARGE SCALE GENOMIC DNA]</scope>
    <source>
        <strain evidence="2 3">A4</strain>
    </source>
</reference>
<name>A0A2I1GIY6_9GLOM</name>
<comment type="caution">
    <text evidence="2">The sequence shown here is derived from an EMBL/GenBank/DDBJ whole genome shotgun (WGS) entry which is preliminary data.</text>
</comment>
<protein>
    <submittedName>
        <fullName evidence="2">Uncharacterized protein</fullName>
    </submittedName>
</protein>
<dbReference type="VEuPathDB" id="FungiDB:RhiirFUN_013820"/>
<dbReference type="AlphaFoldDB" id="A0A2I1GIY6"/>
<feature type="region of interest" description="Disordered" evidence="1">
    <location>
        <begin position="343"/>
        <end position="374"/>
    </location>
</feature>
<feature type="compositionally biased region" description="Basic and acidic residues" evidence="1">
    <location>
        <begin position="343"/>
        <end position="353"/>
    </location>
</feature>
<organism evidence="2 3">
    <name type="scientific">Rhizophagus irregularis</name>
    <dbReference type="NCBI Taxonomy" id="588596"/>
    <lineage>
        <taxon>Eukaryota</taxon>
        <taxon>Fungi</taxon>
        <taxon>Fungi incertae sedis</taxon>
        <taxon>Mucoromycota</taxon>
        <taxon>Glomeromycotina</taxon>
        <taxon>Glomeromycetes</taxon>
        <taxon>Glomerales</taxon>
        <taxon>Glomeraceae</taxon>
        <taxon>Rhizophagus</taxon>
    </lineage>
</organism>
<evidence type="ECO:0000256" key="1">
    <source>
        <dbReference type="SAM" id="MobiDB-lite"/>
    </source>
</evidence>
<gene>
    <name evidence="2" type="ORF">RhiirA4_461491</name>
</gene>
<dbReference type="VEuPathDB" id="FungiDB:RhiirA1_440784"/>
<accession>A0A2I1GIY6</accession>
<dbReference type="InterPro" id="IPR036770">
    <property type="entry name" value="Ankyrin_rpt-contain_sf"/>
</dbReference>
<dbReference type="SUPFAM" id="SSF48403">
    <property type="entry name" value="Ankyrin repeat"/>
    <property type="match status" value="1"/>
</dbReference>
<sequence length="374" mass="42911">MRLATYTERGFKIVRIKKRERNCRPSHSKSGVYESRKWKRRDKINKTKFENDYKMFFFPYGLRYDSKGYEINLFKVLHKHICFIGTIGKLFDDCCDHCPEPSTPEEFSAQVEEDKIFIRVDLCSSCARGDVNIAESILKSNSLPNVDEDFQIERSTNIEIDNSFEIINISEIEREDLVFDPIDKENDQDDIIDVNTETWDHLLTALDYATIFGHVEIKSGLEIASILLKNGASAFQVDRGLNTILNLAENTIYYKTTELLVKYGARTSNPPRFTNSRLNMAVQPINHAVNNNQYRILIEAGADINPAYPKSTCLPIHDYKCPRTIIESAIILNEGNIKSYEGKLNGENEKEPVSNEDEVTINSLSELLEKEKSQ</sequence>
<keyword evidence="3" id="KW-1185">Reference proteome</keyword>
<evidence type="ECO:0000313" key="3">
    <source>
        <dbReference type="Proteomes" id="UP000234323"/>
    </source>
</evidence>